<name>A0A1F4PZS2_UNCSA</name>
<feature type="transmembrane region" description="Helical" evidence="1">
    <location>
        <begin position="24"/>
        <end position="43"/>
    </location>
</feature>
<proteinExistence type="predicted"/>
<evidence type="ECO:0000313" key="2">
    <source>
        <dbReference type="EMBL" id="OGB89096.1"/>
    </source>
</evidence>
<evidence type="ECO:0008006" key="4">
    <source>
        <dbReference type="Google" id="ProtNLM"/>
    </source>
</evidence>
<comment type="caution">
    <text evidence="2">The sequence shown here is derived from an EMBL/GenBank/DDBJ whole genome shotgun (WGS) entry which is preliminary data.</text>
</comment>
<gene>
    <name evidence="2" type="ORF">A2625_00925</name>
</gene>
<sequence>MTPVSSITPRRRASLGRMVNQSTVILTAAIGGIILTLSLLILFHQNANATKGYTLRTLERERSELLLEEEVLKMQIADAQALKKLGEDPVIALMVPVRGAKYVEGEETMARSVAERIEKRE</sequence>
<keyword evidence="1" id="KW-1133">Transmembrane helix</keyword>
<evidence type="ECO:0000256" key="1">
    <source>
        <dbReference type="SAM" id="Phobius"/>
    </source>
</evidence>
<dbReference type="Proteomes" id="UP000178724">
    <property type="component" value="Unassembled WGS sequence"/>
</dbReference>
<organism evidence="2 3">
    <name type="scientific">candidate division WOR-1 bacterium RIFCSPHIGHO2_01_FULL_53_15</name>
    <dbReference type="NCBI Taxonomy" id="1802564"/>
    <lineage>
        <taxon>Bacteria</taxon>
        <taxon>Bacillati</taxon>
        <taxon>Saganbacteria</taxon>
    </lineage>
</organism>
<keyword evidence="1" id="KW-0812">Transmembrane</keyword>
<reference evidence="2 3" key="1">
    <citation type="journal article" date="2016" name="Nat. Commun.">
        <title>Thousands of microbial genomes shed light on interconnected biogeochemical processes in an aquifer system.</title>
        <authorList>
            <person name="Anantharaman K."/>
            <person name="Brown C.T."/>
            <person name="Hug L.A."/>
            <person name="Sharon I."/>
            <person name="Castelle C.J."/>
            <person name="Probst A.J."/>
            <person name="Thomas B.C."/>
            <person name="Singh A."/>
            <person name="Wilkins M.J."/>
            <person name="Karaoz U."/>
            <person name="Brodie E.L."/>
            <person name="Williams K.H."/>
            <person name="Hubbard S.S."/>
            <person name="Banfield J.F."/>
        </authorList>
    </citation>
    <scope>NUCLEOTIDE SEQUENCE [LARGE SCALE GENOMIC DNA]</scope>
</reference>
<dbReference type="AlphaFoldDB" id="A0A1F4PZS2"/>
<protein>
    <recommendedName>
        <fullName evidence="4">Cell division protein FtsL</fullName>
    </recommendedName>
</protein>
<dbReference type="EMBL" id="METM01000030">
    <property type="protein sequence ID" value="OGB89096.1"/>
    <property type="molecule type" value="Genomic_DNA"/>
</dbReference>
<accession>A0A1F4PZS2</accession>
<evidence type="ECO:0000313" key="3">
    <source>
        <dbReference type="Proteomes" id="UP000178724"/>
    </source>
</evidence>
<keyword evidence="1" id="KW-0472">Membrane</keyword>